<organism evidence="3 4">
    <name type="scientific">Trichuris muris</name>
    <name type="common">Mouse whipworm</name>
    <dbReference type="NCBI Taxonomy" id="70415"/>
    <lineage>
        <taxon>Eukaryota</taxon>
        <taxon>Metazoa</taxon>
        <taxon>Ecdysozoa</taxon>
        <taxon>Nematoda</taxon>
        <taxon>Enoplea</taxon>
        <taxon>Dorylaimia</taxon>
        <taxon>Trichinellida</taxon>
        <taxon>Trichuridae</taxon>
        <taxon>Trichuris</taxon>
    </lineage>
</organism>
<keyword evidence="2" id="KW-1133">Transmembrane helix</keyword>
<evidence type="ECO:0000256" key="2">
    <source>
        <dbReference type="SAM" id="Phobius"/>
    </source>
</evidence>
<proteinExistence type="predicted"/>
<evidence type="ECO:0000313" key="3">
    <source>
        <dbReference type="Proteomes" id="UP000046395"/>
    </source>
</evidence>
<sequence length="293" mass="33185">MRHNSIVYSFKGFKMDHRLTLFMIITMILCNRTANSEDPKKKNDTEKEDARIPTDPKKKNDTEKEDARIPTDPKKKNDTEKEDARIPTDPKKKNDTEKEDARIPTDPKKKNDTEKEDARIPTDPKKKNDTEKEDARIPTDPKKKNDTEKEDARIPTDPKKKNDTEKEDARIPTGNTGKPDADAKNNTTTGKVERPTLIGRHIIITFIVLLIVAALLICHAVCRRKRKVVDIKPVPPKLMTPKAPWTKTPILPVALPKMAVQDSLISYSASTTEPLDSYSQSSGLDPDYNPNEN</sequence>
<evidence type="ECO:0000313" key="4">
    <source>
        <dbReference type="WBParaSite" id="TMUE_1000004030.1"/>
    </source>
</evidence>
<feature type="transmembrane region" description="Helical" evidence="2">
    <location>
        <begin position="202"/>
        <end position="222"/>
    </location>
</feature>
<feature type="compositionally biased region" description="Basic and acidic residues" evidence="1">
    <location>
        <begin position="35"/>
        <end position="170"/>
    </location>
</feature>
<keyword evidence="2" id="KW-0812">Transmembrane</keyword>
<protein>
    <submittedName>
        <fullName evidence="4">Uncharacterized protein</fullName>
    </submittedName>
</protein>
<dbReference type="Proteomes" id="UP000046395">
    <property type="component" value="Unassembled WGS sequence"/>
</dbReference>
<feature type="region of interest" description="Disordered" evidence="1">
    <location>
        <begin position="270"/>
        <end position="293"/>
    </location>
</feature>
<dbReference type="WBParaSite" id="TMUE_1000004030.1">
    <property type="protein sequence ID" value="TMUE_1000004030.1"/>
    <property type="gene ID" value="WBGene00288019"/>
</dbReference>
<accession>A0A5S6QAA7</accession>
<feature type="compositionally biased region" description="Polar residues" evidence="1">
    <location>
        <begin position="270"/>
        <end position="283"/>
    </location>
</feature>
<reference evidence="4" key="1">
    <citation type="submission" date="2019-12" db="UniProtKB">
        <authorList>
            <consortium name="WormBaseParasite"/>
        </authorList>
    </citation>
    <scope>IDENTIFICATION</scope>
</reference>
<dbReference type="AlphaFoldDB" id="A0A5S6QAA7"/>
<keyword evidence="2" id="KW-0472">Membrane</keyword>
<keyword evidence="3" id="KW-1185">Reference proteome</keyword>
<dbReference type="STRING" id="70415.A0A5S6QAA7"/>
<feature type="region of interest" description="Disordered" evidence="1">
    <location>
        <begin position="35"/>
        <end position="189"/>
    </location>
</feature>
<evidence type="ECO:0000256" key="1">
    <source>
        <dbReference type="SAM" id="MobiDB-lite"/>
    </source>
</evidence>
<name>A0A5S6QAA7_TRIMR</name>